<feature type="region of interest" description="Disordered" evidence="1">
    <location>
        <begin position="312"/>
        <end position="338"/>
    </location>
</feature>
<feature type="transmembrane region" description="Helical" evidence="2">
    <location>
        <begin position="29"/>
        <end position="46"/>
    </location>
</feature>
<keyword evidence="2" id="KW-0812">Transmembrane</keyword>
<dbReference type="RefSeq" id="WP_012853066.1">
    <property type="nucleotide sequence ID" value="NC_013510.1"/>
</dbReference>
<sequence length="338" mass="37524">MLTGRLTYSAIAAGLILLGLVFLRPWPLWVSLALAFVIAGVGALLVRTGPEFLLRETAEPEFIHRPEPSPSPVTEQVSDVRLPSSREDYYFLFSAAVRWVPTGHVPDEPRVNMAALAANAIVKRAMVVTRRYPPEHVSLLRHELGGVLGWAQPDETGSVLAMAESVQLALPEEDRERLERLAGVRKEKELWEHARTYEQSKRDYLGKDVLKDPGSAVVWWLARNDEKLEQTVESIPLLASLSAAANNENLPEVLRCFVPDAAHRNGAFPAPSSPVDHLAAFLESLGWPKGSADGYLRACRLAQWLEQEGFPEEAEEIKRRFMPPPESPDEPAPPEPQA</sequence>
<dbReference type="HOGENOM" id="CLU_048736_0_0_11"/>
<name>D1A5Y7_THECD</name>
<evidence type="ECO:0000256" key="1">
    <source>
        <dbReference type="SAM" id="MobiDB-lite"/>
    </source>
</evidence>
<keyword evidence="4" id="KW-1185">Reference proteome</keyword>
<dbReference type="AlphaFoldDB" id="D1A5Y7"/>
<organism evidence="3 4">
    <name type="scientific">Thermomonospora curvata (strain ATCC 19995 / DSM 43183 / JCM 3096 / KCTC 9072 / NBRC 15933 / NCIMB 10081 / Henssen B9)</name>
    <dbReference type="NCBI Taxonomy" id="471852"/>
    <lineage>
        <taxon>Bacteria</taxon>
        <taxon>Bacillati</taxon>
        <taxon>Actinomycetota</taxon>
        <taxon>Actinomycetes</taxon>
        <taxon>Streptosporangiales</taxon>
        <taxon>Thermomonosporaceae</taxon>
        <taxon>Thermomonospora</taxon>
    </lineage>
</organism>
<feature type="transmembrane region" description="Helical" evidence="2">
    <location>
        <begin position="7"/>
        <end position="23"/>
    </location>
</feature>
<dbReference type="KEGG" id="tcu:Tcur_2732"/>
<dbReference type="OrthoDB" id="3422149at2"/>
<evidence type="ECO:0000313" key="3">
    <source>
        <dbReference type="EMBL" id="ACY98282.1"/>
    </source>
</evidence>
<keyword evidence="2" id="KW-0472">Membrane</keyword>
<protein>
    <submittedName>
        <fullName evidence="3">Uncharacterized protein</fullName>
    </submittedName>
</protein>
<evidence type="ECO:0000313" key="4">
    <source>
        <dbReference type="Proteomes" id="UP000001918"/>
    </source>
</evidence>
<dbReference type="STRING" id="471852.Tcur_2732"/>
<gene>
    <name evidence="3" type="ordered locus">Tcur_2732</name>
</gene>
<proteinExistence type="predicted"/>
<feature type="compositionally biased region" description="Pro residues" evidence="1">
    <location>
        <begin position="322"/>
        <end position="338"/>
    </location>
</feature>
<dbReference type="Proteomes" id="UP000001918">
    <property type="component" value="Chromosome"/>
</dbReference>
<reference evidence="3 4" key="1">
    <citation type="journal article" date="2011" name="Stand. Genomic Sci.">
        <title>Complete genome sequence of Thermomonospora curvata type strain (B9).</title>
        <authorList>
            <person name="Chertkov O."/>
            <person name="Sikorski J."/>
            <person name="Nolan M."/>
            <person name="Lapidus A."/>
            <person name="Lucas S."/>
            <person name="Del Rio T.G."/>
            <person name="Tice H."/>
            <person name="Cheng J.F."/>
            <person name="Goodwin L."/>
            <person name="Pitluck S."/>
            <person name="Liolios K."/>
            <person name="Ivanova N."/>
            <person name="Mavromatis K."/>
            <person name="Mikhailova N."/>
            <person name="Ovchinnikova G."/>
            <person name="Pati A."/>
            <person name="Chen A."/>
            <person name="Palaniappan K."/>
            <person name="Djao O.D."/>
            <person name="Land M."/>
            <person name="Hauser L."/>
            <person name="Chang Y.J."/>
            <person name="Jeffries C.D."/>
            <person name="Brettin T."/>
            <person name="Han C."/>
            <person name="Detter J.C."/>
            <person name="Rohde M."/>
            <person name="Goker M."/>
            <person name="Woyke T."/>
            <person name="Bristow J."/>
            <person name="Eisen J.A."/>
            <person name="Markowitz V."/>
            <person name="Hugenholtz P."/>
            <person name="Klenk H.P."/>
            <person name="Kyrpides N.C."/>
        </authorList>
    </citation>
    <scope>NUCLEOTIDE SEQUENCE [LARGE SCALE GENOMIC DNA]</scope>
    <source>
        <strain evidence="4">ATCC 19995 / DSM 43183 / JCM 3096 / KCTC 9072 / NBRC 15933 / NCIMB 10081 / Henssen B9</strain>
    </source>
</reference>
<accession>D1A5Y7</accession>
<dbReference type="EMBL" id="CP001738">
    <property type="protein sequence ID" value="ACY98282.1"/>
    <property type="molecule type" value="Genomic_DNA"/>
</dbReference>
<keyword evidence="2" id="KW-1133">Transmembrane helix</keyword>
<evidence type="ECO:0000256" key="2">
    <source>
        <dbReference type="SAM" id="Phobius"/>
    </source>
</evidence>
<dbReference type="eggNOG" id="ENOG5031D4Y">
    <property type="taxonomic scope" value="Bacteria"/>
</dbReference>